<dbReference type="Gene3D" id="1.20.1250.20">
    <property type="entry name" value="MFS general substrate transporter like domains"/>
    <property type="match status" value="1"/>
</dbReference>
<evidence type="ECO:0000256" key="3">
    <source>
        <dbReference type="ARBA" id="ARBA00022989"/>
    </source>
</evidence>
<dbReference type="Pfam" id="PF07690">
    <property type="entry name" value="MFS_1"/>
    <property type="match status" value="1"/>
</dbReference>
<feature type="transmembrane region" description="Helical" evidence="6">
    <location>
        <begin position="404"/>
        <end position="427"/>
    </location>
</feature>
<feature type="region of interest" description="Disordered" evidence="5">
    <location>
        <begin position="1"/>
        <end position="26"/>
    </location>
</feature>
<dbReference type="GO" id="GO:0022857">
    <property type="term" value="F:transmembrane transporter activity"/>
    <property type="evidence" value="ECO:0007669"/>
    <property type="project" value="InterPro"/>
</dbReference>
<feature type="transmembrane region" description="Helical" evidence="6">
    <location>
        <begin position="276"/>
        <end position="294"/>
    </location>
</feature>
<evidence type="ECO:0000256" key="2">
    <source>
        <dbReference type="ARBA" id="ARBA00022692"/>
    </source>
</evidence>
<feature type="transmembrane region" description="Helical" evidence="6">
    <location>
        <begin position="176"/>
        <end position="195"/>
    </location>
</feature>
<feature type="transmembrane region" description="Helical" evidence="6">
    <location>
        <begin position="541"/>
        <end position="561"/>
    </location>
</feature>
<dbReference type="SUPFAM" id="SSF103473">
    <property type="entry name" value="MFS general substrate transporter"/>
    <property type="match status" value="1"/>
</dbReference>
<feature type="transmembrane region" description="Helical" evidence="6">
    <location>
        <begin position="84"/>
        <end position="106"/>
    </location>
</feature>
<sequence>MVKEGSPLLSASDTATRSSRMDDQNGSREIVDEGFEYVAEQTGLAFFESLMTDEPQAGETEEMRWLREVRLRHKHMNWFQRPSLAILCSLVMLVCLGETLCITPMIGLTMKKVCEGIAMHHGESGKSADDVQCDPQEVQSVMSVISSFTMILTGLACTFTSGTWGEFSDRAGRVRIFGYMALVRVIGNSLHFWALLPSTPYHKWLIILAGSVSSLSGGMLALLANANSYISDIVEADHRALSMSIMMSAVYATMGLGPMLGSVLVKNFGGGDRLPIYLSIAIGLLAAILCFTSVREPRHEEALKLSQATFVERRDSISSIRSDTTRISARLATYGRYHLLRLLDVFSSVKTLWLNPTADGSVVPRYTVLMLVALDIFFLSMTAAAMPALVLFATYQYGWRSVELGYFISISGLGRAAVLLVISPCLLHVLRRFYKPLNHSIDRIDVTCIKISLVLLTCSVAAVLVGKEHEAALFTCAVLQALSAFCSPTIQSAIIKYCSKKFTGRCFGAMALIRSSVMLIVPPILLRIYGTTVSFKPELFLYIPLTCGICAIILSNFLHIIDDATAVPK</sequence>
<dbReference type="PANTHER" id="PTHR23507">
    <property type="entry name" value="ZGC:174356"/>
    <property type="match status" value="1"/>
</dbReference>
<keyword evidence="4 6" id="KW-0472">Membrane</keyword>
<dbReference type="Proteomes" id="UP000515788">
    <property type="component" value="Chromosome 2"/>
</dbReference>
<dbReference type="OrthoDB" id="3026777at2759"/>
<proteinExistence type="predicted"/>
<name>A0A7G3ZDA1_9SACH</name>
<dbReference type="RefSeq" id="XP_037138162.1">
    <property type="nucleotide sequence ID" value="XM_037282267.1"/>
</dbReference>
<keyword evidence="8" id="KW-1185">Reference proteome</keyword>
<feature type="transmembrane region" description="Helical" evidence="6">
    <location>
        <begin position="368"/>
        <end position="392"/>
    </location>
</feature>
<protein>
    <recommendedName>
        <fullName evidence="9">Major facilitator superfamily (MFS) profile domain-containing protein</fullName>
    </recommendedName>
</protein>
<evidence type="ECO:0000256" key="6">
    <source>
        <dbReference type="SAM" id="Phobius"/>
    </source>
</evidence>
<keyword evidence="3 6" id="KW-1133">Transmembrane helix</keyword>
<feature type="transmembrane region" description="Helical" evidence="6">
    <location>
        <begin position="201"/>
        <end position="224"/>
    </location>
</feature>
<gene>
    <name evidence="7" type="ORF">HG536_0B03500</name>
</gene>
<evidence type="ECO:0000256" key="1">
    <source>
        <dbReference type="ARBA" id="ARBA00004141"/>
    </source>
</evidence>
<dbReference type="PANTHER" id="PTHR23507:SF1">
    <property type="entry name" value="FI18259P1-RELATED"/>
    <property type="match status" value="1"/>
</dbReference>
<dbReference type="KEGG" id="tgb:HG536_0B03500"/>
<dbReference type="AlphaFoldDB" id="A0A7G3ZDA1"/>
<dbReference type="InterPro" id="IPR011701">
    <property type="entry name" value="MFS"/>
</dbReference>
<evidence type="ECO:0008006" key="9">
    <source>
        <dbReference type="Google" id="ProtNLM"/>
    </source>
</evidence>
<reference evidence="7 8" key="1">
    <citation type="submission" date="2020-06" db="EMBL/GenBank/DDBJ databases">
        <title>The yeast mating-type switching endonuclease HO is a domesticated member of an unorthodox homing genetic element family.</title>
        <authorList>
            <person name="Coughlan A.Y."/>
            <person name="Lombardi L."/>
            <person name="Braun-Galleani S."/>
            <person name="Martos A.R."/>
            <person name="Galeote V."/>
            <person name="Bigey F."/>
            <person name="Dequin S."/>
            <person name="Byrne K.P."/>
            <person name="Wolfe K.H."/>
        </authorList>
    </citation>
    <scope>NUCLEOTIDE SEQUENCE [LARGE SCALE GENOMIC DNA]</scope>
    <source>
        <strain evidence="7 8">CBS764</strain>
    </source>
</reference>
<dbReference type="InterPro" id="IPR036259">
    <property type="entry name" value="MFS_trans_sf"/>
</dbReference>
<dbReference type="GO" id="GO:0016020">
    <property type="term" value="C:membrane"/>
    <property type="evidence" value="ECO:0007669"/>
    <property type="project" value="UniProtKB-SubCell"/>
</dbReference>
<dbReference type="GeneID" id="59324606"/>
<evidence type="ECO:0000313" key="8">
    <source>
        <dbReference type="Proteomes" id="UP000515788"/>
    </source>
</evidence>
<organism evidence="7 8">
    <name type="scientific">Torulaspora globosa</name>
    <dbReference type="NCBI Taxonomy" id="48254"/>
    <lineage>
        <taxon>Eukaryota</taxon>
        <taxon>Fungi</taxon>
        <taxon>Dikarya</taxon>
        <taxon>Ascomycota</taxon>
        <taxon>Saccharomycotina</taxon>
        <taxon>Saccharomycetes</taxon>
        <taxon>Saccharomycetales</taxon>
        <taxon>Saccharomycetaceae</taxon>
        <taxon>Torulaspora</taxon>
    </lineage>
</organism>
<accession>A0A7G3ZDA1</accession>
<feature type="compositionally biased region" description="Polar residues" evidence="5">
    <location>
        <begin position="9"/>
        <end position="18"/>
    </location>
</feature>
<evidence type="ECO:0000313" key="7">
    <source>
        <dbReference type="EMBL" id="QLL31487.1"/>
    </source>
</evidence>
<comment type="subcellular location">
    <subcellularLocation>
        <location evidence="1">Membrane</location>
        <topology evidence="1">Multi-pass membrane protein</topology>
    </subcellularLocation>
</comment>
<feature type="transmembrane region" description="Helical" evidence="6">
    <location>
        <begin position="507"/>
        <end position="529"/>
    </location>
</feature>
<evidence type="ECO:0000256" key="4">
    <source>
        <dbReference type="ARBA" id="ARBA00023136"/>
    </source>
</evidence>
<feature type="transmembrane region" description="Helical" evidence="6">
    <location>
        <begin position="144"/>
        <end position="164"/>
    </location>
</feature>
<feature type="transmembrane region" description="Helical" evidence="6">
    <location>
        <begin position="245"/>
        <end position="264"/>
    </location>
</feature>
<dbReference type="EMBL" id="CP059247">
    <property type="protein sequence ID" value="QLL31487.1"/>
    <property type="molecule type" value="Genomic_DNA"/>
</dbReference>
<evidence type="ECO:0000256" key="5">
    <source>
        <dbReference type="SAM" id="MobiDB-lite"/>
    </source>
</evidence>
<keyword evidence="2 6" id="KW-0812">Transmembrane</keyword>